<protein>
    <submittedName>
        <fullName evidence="7">L-2-hydroxyglutarate oxidase</fullName>
    </submittedName>
</protein>
<dbReference type="Proteomes" id="UP000237819">
    <property type="component" value="Unassembled WGS sequence"/>
</dbReference>
<dbReference type="OrthoDB" id="9801699at2"/>
<dbReference type="Pfam" id="PF01266">
    <property type="entry name" value="DAO"/>
    <property type="match status" value="1"/>
</dbReference>
<evidence type="ECO:0000313" key="7">
    <source>
        <dbReference type="EMBL" id="PQO41571.1"/>
    </source>
</evidence>
<feature type="domain" description="FAD dependent oxidoreductase" evidence="6">
    <location>
        <begin position="4"/>
        <end position="391"/>
    </location>
</feature>
<dbReference type="SUPFAM" id="SSF51905">
    <property type="entry name" value="FAD/NAD(P)-binding domain"/>
    <property type="match status" value="1"/>
</dbReference>
<dbReference type="NCBIfam" id="NF008726">
    <property type="entry name" value="PRK11728.1"/>
    <property type="match status" value="1"/>
</dbReference>
<evidence type="ECO:0000259" key="6">
    <source>
        <dbReference type="Pfam" id="PF01266"/>
    </source>
</evidence>
<evidence type="ECO:0000256" key="1">
    <source>
        <dbReference type="ARBA" id="ARBA00001974"/>
    </source>
</evidence>
<evidence type="ECO:0000256" key="3">
    <source>
        <dbReference type="ARBA" id="ARBA00022827"/>
    </source>
</evidence>
<comment type="similarity">
    <text evidence="5">Belongs to the L2HGDH family.</text>
</comment>
<organism evidence="7 8">
    <name type="scientific">Blastopirellula marina</name>
    <dbReference type="NCBI Taxonomy" id="124"/>
    <lineage>
        <taxon>Bacteria</taxon>
        <taxon>Pseudomonadati</taxon>
        <taxon>Planctomycetota</taxon>
        <taxon>Planctomycetia</taxon>
        <taxon>Pirellulales</taxon>
        <taxon>Pirellulaceae</taxon>
        <taxon>Blastopirellula</taxon>
    </lineage>
</organism>
<gene>
    <name evidence="7" type="ORF">C5Y93_31160</name>
</gene>
<keyword evidence="2" id="KW-0285">Flavoprotein</keyword>
<dbReference type="RefSeq" id="WP_105339395.1">
    <property type="nucleotide sequence ID" value="NZ_PUHZ01000026.1"/>
</dbReference>
<dbReference type="Gene3D" id="3.50.50.60">
    <property type="entry name" value="FAD/NAD(P)-binding domain"/>
    <property type="match status" value="1"/>
</dbReference>
<dbReference type="InterPro" id="IPR036188">
    <property type="entry name" value="FAD/NAD-bd_sf"/>
</dbReference>
<reference evidence="7 8" key="1">
    <citation type="submission" date="2018-02" db="EMBL/GenBank/DDBJ databases">
        <title>Comparative genomes isolates from brazilian mangrove.</title>
        <authorList>
            <person name="Araujo J.E."/>
            <person name="Taketani R.G."/>
            <person name="Silva M.C.P."/>
            <person name="Loureco M.V."/>
            <person name="Andreote F.D."/>
        </authorList>
    </citation>
    <scope>NUCLEOTIDE SEQUENCE [LARGE SCALE GENOMIC DNA]</scope>
    <source>
        <strain evidence="7 8">Nap-Phe MGV</strain>
    </source>
</reference>
<dbReference type="EMBL" id="PUHZ01000026">
    <property type="protein sequence ID" value="PQO41571.1"/>
    <property type="molecule type" value="Genomic_DNA"/>
</dbReference>
<comment type="cofactor">
    <cofactor evidence="1">
        <name>FAD</name>
        <dbReference type="ChEBI" id="CHEBI:57692"/>
    </cofactor>
</comment>
<evidence type="ECO:0000256" key="4">
    <source>
        <dbReference type="ARBA" id="ARBA00023002"/>
    </source>
</evidence>
<keyword evidence="3" id="KW-0274">FAD</keyword>
<dbReference type="Gene3D" id="3.30.9.10">
    <property type="entry name" value="D-Amino Acid Oxidase, subunit A, domain 2"/>
    <property type="match status" value="1"/>
</dbReference>
<dbReference type="GO" id="GO:0005737">
    <property type="term" value="C:cytoplasm"/>
    <property type="evidence" value="ECO:0007669"/>
    <property type="project" value="TreeGrafter"/>
</dbReference>
<accession>A0A2S8GBB6</accession>
<comment type="caution">
    <text evidence="7">The sequence shown here is derived from an EMBL/GenBank/DDBJ whole genome shotgun (WGS) entry which is preliminary data.</text>
</comment>
<evidence type="ECO:0000256" key="2">
    <source>
        <dbReference type="ARBA" id="ARBA00022630"/>
    </source>
</evidence>
<dbReference type="GO" id="GO:0047545">
    <property type="term" value="F:(S)-2-hydroxyglutarate dehydrogenase activity"/>
    <property type="evidence" value="ECO:0007669"/>
    <property type="project" value="TreeGrafter"/>
</dbReference>
<keyword evidence="4" id="KW-0560">Oxidoreductase</keyword>
<proteinExistence type="inferred from homology"/>
<name>A0A2S8GBB6_9BACT</name>
<dbReference type="PANTHER" id="PTHR43104:SF2">
    <property type="entry name" value="L-2-HYDROXYGLUTARATE DEHYDROGENASE, MITOCHONDRIAL"/>
    <property type="match status" value="1"/>
</dbReference>
<sequence length="393" mass="43494">MRYDAIVLGGGIVGLATAYEMLLRDPHCRLIVCEKESALATHQTGRNSGVLHSGIYYKPGSLKATNCRAGKLLMEQFCRDHAIPYDICGKVIVAVEPAELPRLEKIYDRGLANGIRCERIGRERLLEIEPYCAGIEAIHVPETGIVDYRQVSEKLGTLIRDRGGEIWLNAKVTLITEREREIAIETTAGSLVGEMAVNCCGLYSDRVARLSGARPEAKIVPFRGEYFELRPEAERFCQNLIYPTPDPNFPFLGVHFTRMIHGGVECGPNAVMAMAREGYGKLDVNLADLWDAVSYGGFRKLAWRHWNAGMQEFYRSCSQSAFLRSLQRLVPEIKRADITPAPPGIRAQAIAPNGDLVDDFLIQAEGRMINVLNAPSPAATSALQIAKTIVDSY</sequence>
<evidence type="ECO:0000313" key="8">
    <source>
        <dbReference type="Proteomes" id="UP000237819"/>
    </source>
</evidence>
<dbReference type="InterPro" id="IPR006076">
    <property type="entry name" value="FAD-dep_OxRdtase"/>
</dbReference>
<dbReference type="PANTHER" id="PTHR43104">
    <property type="entry name" value="L-2-HYDROXYGLUTARATE DEHYDROGENASE, MITOCHONDRIAL"/>
    <property type="match status" value="1"/>
</dbReference>
<dbReference type="AlphaFoldDB" id="A0A2S8GBB6"/>
<evidence type="ECO:0000256" key="5">
    <source>
        <dbReference type="ARBA" id="ARBA00037941"/>
    </source>
</evidence>